<dbReference type="Proteomes" id="UP000824469">
    <property type="component" value="Unassembled WGS sequence"/>
</dbReference>
<protein>
    <submittedName>
        <fullName evidence="1">Uncharacterized protein</fullName>
    </submittedName>
</protein>
<name>A0AA38CUN9_TAXCH</name>
<comment type="caution">
    <text evidence="1">The sequence shown here is derived from an EMBL/GenBank/DDBJ whole genome shotgun (WGS) entry which is preliminary data.</text>
</comment>
<feature type="non-terminal residue" evidence="1">
    <location>
        <position position="1"/>
    </location>
</feature>
<accession>A0AA38CUN9</accession>
<organism evidence="1 2">
    <name type="scientific">Taxus chinensis</name>
    <name type="common">Chinese yew</name>
    <name type="synonym">Taxus wallichiana var. chinensis</name>
    <dbReference type="NCBI Taxonomy" id="29808"/>
    <lineage>
        <taxon>Eukaryota</taxon>
        <taxon>Viridiplantae</taxon>
        <taxon>Streptophyta</taxon>
        <taxon>Embryophyta</taxon>
        <taxon>Tracheophyta</taxon>
        <taxon>Spermatophyta</taxon>
        <taxon>Pinopsida</taxon>
        <taxon>Pinidae</taxon>
        <taxon>Conifers II</taxon>
        <taxon>Cupressales</taxon>
        <taxon>Taxaceae</taxon>
        <taxon>Taxus</taxon>
    </lineage>
</organism>
<sequence length="60" mass="6907">LKRQDHKRSETRSVVALLDLLSKIFLTRMLRERTLLPHRNGLAGIKIKIIPGISCMSLIR</sequence>
<reference evidence="1 2" key="1">
    <citation type="journal article" date="2021" name="Nat. Plants">
        <title>The Taxus genome provides insights into paclitaxel biosynthesis.</title>
        <authorList>
            <person name="Xiong X."/>
            <person name="Gou J."/>
            <person name="Liao Q."/>
            <person name="Li Y."/>
            <person name="Zhou Q."/>
            <person name="Bi G."/>
            <person name="Li C."/>
            <person name="Du R."/>
            <person name="Wang X."/>
            <person name="Sun T."/>
            <person name="Guo L."/>
            <person name="Liang H."/>
            <person name="Lu P."/>
            <person name="Wu Y."/>
            <person name="Zhang Z."/>
            <person name="Ro D.K."/>
            <person name="Shang Y."/>
            <person name="Huang S."/>
            <person name="Yan J."/>
        </authorList>
    </citation>
    <scope>NUCLEOTIDE SEQUENCE [LARGE SCALE GENOMIC DNA]</scope>
    <source>
        <strain evidence="1">Ta-2019</strain>
    </source>
</reference>
<gene>
    <name evidence="1" type="ORF">KI387_014432</name>
</gene>
<dbReference type="AlphaFoldDB" id="A0AA38CUN9"/>
<feature type="non-terminal residue" evidence="1">
    <location>
        <position position="60"/>
    </location>
</feature>
<evidence type="ECO:0000313" key="2">
    <source>
        <dbReference type="Proteomes" id="UP000824469"/>
    </source>
</evidence>
<evidence type="ECO:0000313" key="1">
    <source>
        <dbReference type="EMBL" id="KAH9302849.1"/>
    </source>
</evidence>
<dbReference type="EMBL" id="JAHRHJ020000009">
    <property type="protein sequence ID" value="KAH9302849.1"/>
    <property type="molecule type" value="Genomic_DNA"/>
</dbReference>
<keyword evidence="2" id="KW-1185">Reference proteome</keyword>
<proteinExistence type="predicted"/>